<comment type="caution">
    <text evidence="2">The sequence shown here is derived from an EMBL/GenBank/DDBJ whole genome shotgun (WGS) entry which is preliminary data.</text>
</comment>
<proteinExistence type="predicted"/>
<evidence type="ECO:0000259" key="1">
    <source>
        <dbReference type="Pfam" id="PF03101"/>
    </source>
</evidence>
<sequence>MEQDQFEDEMQTSIFEGTTNAHAKDEEVADIHSGMEFQSMDDAFKSYSDYAHNRGFNVRKHRVILLRKDKSVIGQEFVCSKQGFRSKKYSQGEMPQDQTREGCRALVYVSKKEEAKWIFTRIDLQHNHKLASPYSKKFLRSKRKRTETQRNLIDVLDESVVRPSKIVSVLATQAGGVENLSLIDHDICYLRTKRQKQLEKGDAQLMLQYFQKQQSENRGSFMQSKWMWRVD</sequence>
<evidence type="ECO:0000313" key="3">
    <source>
        <dbReference type="Proteomes" id="UP001630127"/>
    </source>
</evidence>
<gene>
    <name evidence="2" type="ORF">ACH5RR_012951</name>
</gene>
<dbReference type="InterPro" id="IPR004330">
    <property type="entry name" value="FAR1_DNA_bnd_dom"/>
</dbReference>
<evidence type="ECO:0000313" key="2">
    <source>
        <dbReference type="EMBL" id="KAL3524579.1"/>
    </source>
</evidence>
<name>A0ABD2ZYP5_9GENT</name>
<protein>
    <recommendedName>
        <fullName evidence="1">FAR1 domain-containing protein</fullName>
    </recommendedName>
</protein>
<keyword evidence="3" id="KW-1185">Reference proteome</keyword>
<dbReference type="Proteomes" id="UP001630127">
    <property type="component" value="Unassembled WGS sequence"/>
</dbReference>
<dbReference type="PANTHER" id="PTHR47718">
    <property type="entry name" value="OS01G0519700 PROTEIN"/>
    <property type="match status" value="1"/>
</dbReference>
<organism evidence="2 3">
    <name type="scientific">Cinchona calisaya</name>
    <dbReference type="NCBI Taxonomy" id="153742"/>
    <lineage>
        <taxon>Eukaryota</taxon>
        <taxon>Viridiplantae</taxon>
        <taxon>Streptophyta</taxon>
        <taxon>Embryophyta</taxon>
        <taxon>Tracheophyta</taxon>
        <taxon>Spermatophyta</taxon>
        <taxon>Magnoliopsida</taxon>
        <taxon>eudicotyledons</taxon>
        <taxon>Gunneridae</taxon>
        <taxon>Pentapetalae</taxon>
        <taxon>asterids</taxon>
        <taxon>lamiids</taxon>
        <taxon>Gentianales</taxon>
        <taxon>Rubiaceae</taxon>
        <taxon>Cinchonoideae</taxon>
        <taxon>Cinchoneae</taxon>
        <taxon>Cinchona</taxon>
    </lineage>
</organism>
<dbReference type="Pfam" id="PF03101">
    <property type="entry name" value="FAR1"/>
    <property type="match status" value="1"/>
</dbReference>
<dbReference type="EMBL" id="JBJUIK010000006">
    <property type="protein sequence ID" value="KAL3524579.1"/>
    <property type="molecule type" value="Genomic_DNA"/>
</dbReference>
<dbReference type="AlphaFoldDB" id="A0ABD2ZYP5"/>
<dbReference type="PANTHER" id="PTHR47718:SF13">
    <property type="entry name" value="OS09G0290500 PROTEIN"/>
    <property type="match status" value="1"/>
</dbReference>
<reference evidence="2 3" key="1">
    <citation type="submission" date="2024-11" db="EMBL/GenBank/DDBJ databases">
        <title>A near-complete genome assembly of Cinchona calisaya.</title>
        <authorList>
            <person name="Lian D.C."/>
            <person name="Zhao X.W."/>
            <person name="Wei L."/>
        </authorList>
    </citation>
    <scope>NUCLEOTIDE SEQUENCE [LARGE SCALE GENOMIC DNA]</scope>
    <source>
        <tissue evidence="2">Nenye</tissue>
    </source>
</reference>
<accession>A0ABD2ZYP5</accession>
<feature type="domain" description="FAR1" evidence="1">
    <location>
        <begin position="47"/>
        <end position="131"/>
    </location>
</feature>